<feature type="region of interest" description="Disordered" evidence="1">
    <location>
        <begin position="39"/>
        <end position="116"/>
    </location>
</feature>
<dbReference type="KEGG" id="knv:Pan216_58320"/>
<evidence type="ECO:0000256" key="1">
    <source>
        <dbReference type="SAM" id="MobiDB-lite"/>
    </source>
</evidence>
<name>A0A518BD84_9BACT</name>
<evidence type="ECO:0000313" key="3">
    <source>
        <dbReference type="Proteomes" id="UP000317093"/>
    </source>
</evidence>
<accession>A0A518BD84</accession>
<dbReference type="RefSeq" id="WP_145263494.1">
    <property type="nucleotide sequence ID" value="NZ_CP036279.1"/>
</dbReference>
<sequence length="188" mass="19949">MIRRSFLGLVLCCCGMGVIGCGPKAKLREDPFHASLGNPAASLGGGLSDRDTAREVSTSPTTSDPFLGSRSTASEPASSNAATKGDPPPRDAGVSFAGGEASAEKETSPKAGDYERARDRLEQAGARNIRLEMDEETGETFFRCEVPHPDDPSLLRVFEARHDDDVKSMHAVAEAIETWKTNLGPKGS</sequence>
<dbReference type="Proteomes" id="UP000317093">
    <property type="component" value="Chromosome"/>
</dbReference>
<keyword evidence="3" id="KW-1185">Reference proteome</keyword>
<dbReference type="EMBL" id="CP036279">
    <property type="protein sequence ID" value="QDU64938.1"/>
    <property type="molecule type" value="Genomic_DNA"/>
</dbReference>
<dbReference type="PROSITE" id="PS51257">
    <property type="entry name" value="PROKAR_LIPOPROTEIN"/>
    <property type="match status" value="1"/>
</dbReference>
<feature type="compositionally biased region" description="Polar residues" evidence="1">
    <location>
        <begin position="55"/>
        <end position="82"/>
    </location>
</feature>
<reference evidence="2 3" key="1">
    <citation type="submission" date="2019-02" db="EMBL/GenBank/DDBJ databases">
        <title>Deep-cultivation of Planctomycetes and their phenomic and genomic characterization uncovers novel biology.</title>
        <authorList>
            <person name="Wiegand S."/>
            <person name="Jogler M."/>
            <person name="Boedeker C."/>
            <person name="Pinto D."/>
            <person name="Vollmers J."/>
            <person name="Rivas-Marin E."/>
            <person name="Kohn T."/>
            <person name="Peeters S.H."/>
            <person name="Heuer A."/>
            <person name="Rast P."/>
            <person name="Oberbeckmann S."/>
            <person name="Bunk B."/>
            <person name="Jeske O."/>
            <person name="Meyerdierks A."/>
            <person name="Storesund J.E."/>
            <person name="Kallscheuer N."/>
            <person name="Luecker S."/>
            <person name="Lage O.M."/>
            <person name="Pohl T."/>
            <person name="Merkel B.J."/>
            <person name="Hornburger P."/>
            <person name="Mueller R.-W."/>
            <person name="Bruemmer F."/>
            <person name="Labrenz M."/>
            <person name="Spormann A.M."/>
            <person name="Op den Camp H."/>
            <person name="Overmann J."/>
            <person name="Amann R."/>
            <person name="Jetten M.S.M."/>
            <person name="Mascher T."/>
            <person name="Medema M.H."/>
            <person name="Devos D.P."/>
            <person name="Kaster A.-K."/>
            <person name="Ovreas L."/>
            <person name="Rohde M."/>
            <person name="Galperin M.Y."/>
            <person name="Jogler C."/>
        </authorList>
    </citation>
    <scope>NUCLEOTIDE SEQUENCE [LARGE SCALE GENOMIC DNA]</scope>
    <source>
        <strain evidence="2 3">Pan216</strain>
    </source>
</reference>
<gene>
    <name evidence="2" type="ORF">Pan216_58320</name>
</gene>
<proteinExistence type="predicted"/>
<feature type="compositionally biased region" description="Basic and acidic residues" evidence="1">
    <location>
        <begin position="102"/>
        <end position="116"/>
    </location>
</feature>
<organism evidence="2 3">
    <name type="scientific">Kolteria novifilia</name>
    <dbReference type="NCBI Taxonomy" id="2527975"/>
    <lineage>
        <taxon>Bacteria</taxon>
        <taxon>Pseudomonadati</taxon>
        <taxon>Planctomycetota</taxon>
        <taxon>Planctomycetia</taxon>
        <taxon>Kolteriales</taxon>
        <taxon>Kolteriaceae</taxon>
        <taxon>Kolteria</taxon>
    </lineage>
</organism>
<dbReference type="AlphaFoldDB" id="A0A518BD84"/>
<evidence type="ECO:0000313" key="2">
    <source>
        <dbReference type="EMBL" id="QDU64938.1"/>
    </source>
</evidence>
<protein>
    <submittedName>
        <fullName evidence="2">Uncharacterized protein</fullName>
    </submittedName>
</protein>